<dbReference type="Proteomes" id="UP000265520">
    <property type="component" value="Unassembled WGS sequence"/>
</dbReference>
<evidence type="ECO:0000313" key="3">
    <source>
        <dbReference type="Proteomes" id="UP000265520"/>
    </source>
</evidence>
<protein>
    <submittedName>
        <fullName evidence="2">Uncharacterized protein</fullName>
    </submittedName>
</protein>
<sequence length="60" mass="6864">NPPTDDKNSSDDKNNKLSNQKFMSYSDPAEQKTSKDIPKNPLSNQFDMAYEGTVVKEIRR</sequence>
<reference evidence="2 3" key="1">
    <citation type="journal article" date="2018" name="Front. Plant Sci.">
        <title>Red Clover (Trifolium pratense) and Zigzag Clover (T. medium) - A Picture of Genomic Similarities and Differences.</title>
        <authorList>
            <person name="Dluhosova J."/>
            <person name="Istvanek J."/>
            <person name="Nedelnik J."/>
            <person name="Repkova J."/>
        </authorList>
    </citation>
    <scope>NUCLEOTIDE SEQUENCE [LARGE SCALE GENOMIC DNA]</scope>
    <source>
        <strain evidence="3">cv. 10/8</strain>
        <tissue evidence="2">Leaf</tissue>
    </source>
</reference>
<evidence type="ECO:0000256" key="1">
    <source>
        <dbReference type="SAM" id="MobiDB-lite"/>
    </source>
</evidence>
<dbReference type="AlphaFoldDB" id="A0A392SP70"/>
<accession>A0A392SP70</accession>
<comment type="caution">
    <text evidence="2">The sequence shown here is derived from an EMBL/GenBank/DDBJ whole genome shotgun (WGS) entry which is preliminary data.</text>
</comment>
<dbReference type="EMBL" id="LXQA010417122">
    <property type="protein sequence ID" value="MCI50469.1"/>
    <property type="molecule type" value="Genomic_DNA"/>
</dbReference>
<keyword evidence="3" id="KW-1185">Reference proteome</keyword>
<evidence type="ECO:0000313" key="2">
    <source>
        <dbReference type="EMBL" id="MCI50469.1"/>
    </source>
</evidence>
<feature type="non-terminal residue" evidence="2">
    <location>
        <position position="1"/>
    </location>
</feature>
<feature type="compositionally biased region" description="Basic and acidic residues" evidence="1">
    <location>
        <begin position="29"/>
        <end position="38"/>
    </location>
</feature>
<name>A0A392SP70_9FABA</name>
<organism evidence="2 3">
    <name type="scientific">Trifolium medium</name>
    <dbReference type="NCBI Taxonomy" id="97028"/>
    <lineage>
        <taxon>Eukaryota</taxon>
        <taxon>Viridiplantae</taxon>
        <taxon>Streptophyta</taxon>
        <taxon>Embryophyta</taxon>
        <taxon>Tracheophyta</taxon>
        <taxon>Spermatophyta</taxon>
        <taxon>Magnoliopsida</taxon>
        <taxon>eudicotyledons</taxon>
        <taxon>Gunneridae</taxon>
        <taxon>Pentapetalae</taxon>
        <taxon>rosids</taxon>
        <taxon>fabids</taxon>
        <taxon>Fabales</taxon>
        <taxon>Fabaceae</taxon>
        <taxon>Papilionoideae</taxon>
        <taxon>50 kb inversion clade</taxon>
        <taxon>NPAAA clade</taxon>
        <taxon>Hologalegina</taxon>
        <taxon>IRL clade</taxon>
        <taxon>Trifolieae</taxon>
        <taxon>Trifolium</taxon>
    </lineage>
</organism>
<feature type="region of interest" description="Disordered" evidence="1">
    <location>
        <begin position="1"/>
        <end position="45"/>
    </location>
</feature>
<proteinExistence type="predicted"/>
<feature type="compositionally biased region" description="Basic and acidic residues" evidence="1">
    <location>
        <begin position="1"/>
        <end position="15"/>
    </location>
</feature>